<evidence type="ECO:0000313" key="2">
    <source>
        <dbReference type="Proteomes" id="UP000533461"/>
    </source>
</evidence>
<proteinExistence type="predicted"/>
<dbReference type="Pfam" id="PF10517">
    <property type="entry name" value="DM13"/>
    <property type="match status" value="1"/>
</dbReference>
<name>A0A1T1FTK5_ENTAS</name>
<dbReference type="GeneID" id="57347798"/>
<evidence type="ECO:0000313" key="1">
    <source>
        <dbReference type="EMBL" id="MBA8079783.1"/>
    </source>
</evidence>
<gene>
    <name evidence="1" type="ORF">HV056_25290</name>
</gene>
<dbReference type="PROSITE" id="PS51549">
    <property type="entry name" value="DM13"/>
    <property type="match status" value="1"/>
</dbReference>
<dbReference type="InterPro" id="IPR019545">
    <property type="entry name" value="DM13_domain"/>
</dbReference>
<reference evidence="1 2" key="1">
    <citation type="submission" date="2020-06" db="EMBL/GenBank/DDBJ databases">
        <title>REHAB project genomes.</title>
        <authorList>
            <person name="Shaw L.P."/>
        </authorList>
    </citation>
    <scope>NUCLEOTIDE SEQUENCE [LARGE SCALE GENOMIC DNA]</scope>
    <source>
        <strain evidence="1 2">RHBSTW-00074</strain>
    </source>
</reference>
<sequence length="170" mass="19028">MRRWVILIATHLAMLAMGFAGGVYTLPILTAPQAPDAAALRTISAETLYAGRLARDLKGSDLLHWGEGEIRVSRDRIAHIGRLAPGPDYKLYLAPRFVDTKEAFLLIKDRSVRVGDVKTFNGFIVEVPAGIDVRDYNTVVIWCEAFDQFISAAEYQPSSQARERARRWIP</sequence>
<dbReference type="RefSeq" id="WP_004357637.1">
    <property type="nucleotide sequence ID" value="NZ_AP026886.1"/>
</dbReference>
<dbReference type="EMBL" id="JABXRP010000004">
    <property type="protein sequence ID" value="MBA8079783.1"/>
    <property type="molecule type" value="Genomic_DNA"/>
</dbReference>
<protein>
    <submittedName>
        <fullName evidence="1">DM13 domain-containing protein</fullName>
    </submittedName>
</protein>
<dbReference type="AlphaFoldDB" id="A0A1T1FTK5"/>
<dbReference type="Proteomes" id="UP000533461">
    <property type="component" value="Unassembled WGS sequence"/>
</dbReference>
<accession>A0A1T1FTK5</accession>
<organism evidence="1 2">
    <name type="scientific">Enterobacter asburiae</name>
    <dbReference type="NCBI Taxonomy" id="61645"/>
    <lineage>
        <taxon>Bacteria</taxon>
        <taxon>Pseudomonadati</taxon>
        <taxon>Pseudomonadota</taxon>
        <taxon>Gammaproteobacteria</taxon>
        <taxon>Enterobacterales</taxon>
        <taxon>Enterobacteriaceae</taxon>
        <taxon>Enterobacter</taxon>
        <taxon>Enterobacter cloacae complex</taxon>
    </lineage>
</organism>
<comment type="caution">
    <text evidence="1">The sequence shown here is derived from an EMBL/GenBank/DDBJ whole genome shotgun (WGS) entry which is preliminary data.</text>
</comment>